<dbReference type="Pfam" id="PF14833">
    <property type="entry name" value="NAD_binding_11"/>
    <property type="match status" value="1"/>
</dbReference>
<dbReference type="InterPro" id="IPR013328">
    <property type="entry name" value="6PGD_dom2"/>
</dbReference>
<evidence type="ECO:0000313" key="8">
    <source>
        <dbReference type="EMBL" id="TVT13751.1"/>
    </source>
</evidence>
<keyword evidence="2" id="KW-0560">Oxidoreductase</keyword>
<evidence type="ECO:0000256" key="3">
    <source>
        <dbReference type="ARBA" id="ARBA00023027"/>
    </source>
</evidence>
<dbReference type="GO" id="GO:0016491">
    <property type="term" value="F:oxidoreductase activity"/>
    <property type="evidence" value="ECO:0007669"/>
    <property type="project" value="UniProtKB-KW"/>
</dbReference>
<evidence type="ECO:0000259" key="6">
    <source>
        <dbReference type="Pfam" id="PF03446"/>
    </source>
</evidence>
<feature type="region of interest" description="Disordered" evidence="5">
    <location>
        <begin position="294"/>
        <end position="317"/>
    </location>
</feature>
<evidence type="ECO:0000256" key="4">
    <source>
        <dbReference type="PIRSR" id="PIRSR000103-1"/>
    </source>
</evidence>
<dbReference type="SUPFAM" id="SSF51735">
    <property type="entry name" value="NAD(P)-binding Rossmann-fold domains"/>
    <property type="match status" value="1"/>
</dbReference>
<comment type="caution">
    <text evidence="8">The sequence shown here is derived from an EMBL/GenBank/DDBJ whole genome shotgun (WGS) entry which is preliminary data.</text>
</comment>
<feature type="active site" evidence="4">
    <location>
        <position position="175"/>
    </location>
</feature>
<evidence type="ECO:0000313" key="9">
    <source>
        <dbReference type="Proteomes" id="UP000318578"/>
    </source>
</evidence>
<dbReference type="InterPro" id="IPR008927">
    <property type="entry name" value="6-PGluconate_DH-like_C_sf"/>
</dbReference>
<dbReference type="Pfam" id="PF03446">
    <property type="entry name" value="NAD_binding_2"/>
    <property type="match status" value="1"/>
</dbReference>
<dbReference type="GO" id="GO:0050661">
    <property type="term" value="F:NADP binding"/>
    <property type="evidence" value="ECO:0007669"/>
    <property type="project" value="InterPro"/>
</dbReference>
<protein>
    <submittedName>
        <fullName evidence="8">NAD(P)-dependent oxidoreductase</fullName>
    </submittedName>
</protein>
<keyword evidence="9" id="KW-1185">Reference proteome</keyword>
<reference evidence="8 9" key="1">
    <citation type="submission" date="2019-07" db="EMBL/GenBank/DDBJ databases">
        <title>New species of Amycolatopsis and Streptomyces.</title>
        <authorList>
            <person name="Duangmal K."/>
            <person name="Teo W.F.A."/>
            <person name="Lipun K."/>
        </authorList>
    </citation>
    <scope>NUCLEOTIDE SEQUENCE [LARGE SCALE GENOMIC DNA]</scope>
    <source>
        <strain evidence="8 9">JCM 30562</strain>
    </source>
</reference>
<feature type="domain" description="3-hydroxyisobutyrate dehydrogenase-like NAD-binding" evidence="7">
    <location>
        <begin position="169"/>
        <end position="276"/>
    </location>
</feature>
<dbReference type="AlphaFoldDB" id="A0A557ZP04"/>
<dbReference type="Gene3D" id="1.10.1040.10">
    <property type="entry name" value="N-(1-d-carboxylethyl)-l-norvaline Dehydrogenase, domain 2"/>
    <property type="match status" value="1"/>
</dbReference>
<dbReference type="Gene3D" id="3.40.50.720">
    <property type="entry name" value="NAD(P)-binding Rossmann-like Domain"/>
    <property type="match status" value="1"/>
</dbReference>
<keyword evidence="3" id="KW-0520">NAD</keyword>
<dbReference type="InterPro" id="IPR029154">
    <property type="entry name" value="HIBADH-like_NADP-bd"/>
</dbReference>
<dbReference type="InterPro" id="IPR036291">
    <property type="entry name" value="NAD(P)-bd_dom_sf"/>
</dbReference>
<dbReference type="Proteomes" id="UP000318578">
    <property type="component" value="Unassembled WGS sequence"/>
</dbReference>
<dbReference type="InterPro" id="IPR015815">
    <property type="entry name" value="HIBADH-related"/>
</dbReference>
<dbReference type="OrthoDB" id="3185659at2"/>
<comment type="similarity">
    <text evidence="1">Belongs to the HIBADH-related family.</text>
</comment>
<dbReference type="PANTHER" id="PTHR43060">
    <property type="entry name" value="3-HYDROXYISOBUTYRATE DEHYDROGENASE-LIKE 1, MITOCHONDRIAL-RELATED"/>
    <property type="match status" value="1"/>
</dbReference>
<organism evidence="8 9">
    <name type="scientific">Amycolatopsis acidiphila</name>
    <dbReference type="NCBI Taxonomy" id="715473"/>
    <lineage>
        <taxon>Bacteria</taxon>
        <taxon>Bacillati</taxon>
        <taxon>Actinomycetota</taxon>
        <taxon>Actinomycetes</taxon>
        <taxon>Pseudonocardiales</taxon>
        <taxon>Pseudonocardiaceae</taxon>
        <taxon>Amycolatopsis</taxon>
    </lineage>
</organism>
<proteinExistence type="inferred from homology"/>
<name>A0A557ZP04_9PSEU</name>
<evidence type="ECO:0000256" key="5">
    <source>
        <dbReference type="SAM" id="MobiDB-lite"/>
    </source>
</evidence>
<dbReference type="PANTHER" id="PTHR43060:SF15">
    <property type="entry name" value="3-HYDROXYISOBUTYRATE DEHYDROGENASE-LIKE 1, MITOCHONDRIAL-RELATED"/>
    <property type="match status" value="1"/>
</dbReference>
<dbReference type="PIRSF" id="PIRSF000103">
    <property type="entry name" value="HIBADH"/>
    <property type="match status" value="1"/>
</dbReference>
<dbReference type="InterPro" id="IPR006115">
    <property type="entry name" value="6PGDH_NADP-bd"/>
</dbReference>
<evidence type="ECO:0000256" key="1">
    <source>
        <dbReference type="ARBA" id="ARBA00009080"/>
    </source>
</evidence>
<feature type="domain" description="6-phosphogluconate dehydrogenase NADP-binding" evidence="6">
    <location>
        <begin position="12"/>
        <end position="166"/>
    </location>
</feature>
<dbReference type="EMBL" id="VJZA01000155">
    <property type="protein sequence ID" value="TVT13751.1"/>
    <property type="molecule type" value="Genomic_DNA"/>
</dbReference>
<accession>A0A557ZP04</accession>
<gene>
    <name evidence="8" type="ORF">FNH06_38735</name>
</gene>
<dbReference type="SUPFAM" id="SSF48179">
    <property type="entry name" value="6-phosphogluconate dehydrogenase C-terminal domain-like"/>
    <property type="match status" value="1"/>
</dbReference>
<evidence type="ECO:0000259" key="7">
    <source>
        <dbReference type="Pfam" id="PF14833"/>
    </source>
</evidence>
<evidence type="ECO:0000256" key="2">
    <source>
        <dbReference type="ARBA" id="ARBA00023002"/>
    </source>
</evidence>
<sequence>MSWSGGGGGPSVGVIGLGGMGTALSQELLLAGYAVMVHDRRPERVEELAAAGTEVADSAAHLAANCGLVITFLPGPTEVEHVLVEAPDSVLSGAREGTIVLDMSTCGPDTAIRVGEAFDIAGCVFVDCPVSRKAPEMTVLIGGEPGVLGAAEAVLAAVSRTLVHCGSRGAGYATKLLNQHVKYAWYLASSEALLIAREWGLDAAAVAQAIERSSGGDSGLDTAAEFFRGDVAQMATHAPARTIHKDMQLVKQLAAGSSVRSPTVDVVADFFERVAETHYLERPYPESTELLARLRRERPSAETRTGAAESRTRSTPS</sequence>
<dbReference type="GO" id="GO:0051287">
    <property type="term" value="F:NAD binding"/>
    <property type="evidence" value="ECO:0007669"/>
    <property type="project" value="InterPro"/>
</dbReference>